<comment type="caution">
    <text evidence="1">The sequence shown here is derived from an EMBL/GenBank/DDBJ whole genome shotgun (WGS) entry which is preliminary data.</text>
</comment>
<dbReference type="EMBL" id="SNRY01000331">
    <property type="protein sequence ID" value="KAA6342359.1"/>
    <property type="molecule type" value="Genomic_DNA"/>
</dbReference>
<organism evidence="1">
    <name type="scientific">termite gut metagenome</name>
    <dbReference type="NCBI Taxonomy" id="433724"/>
    <lineage>
        <taxon>unclassified sequences</taxon>
        <taxon>metagenomes</taxon>
        <taxon>organismal metagenomes</taxon>
    </lineage>
</organism>
<sequence>MKMFHLGIDVSKACFCKDTTSQSNHDTTLLNSQQVF</sequence>
<accession>A0A5J4S896</accession>
<name>A0A5J4S896_9ZZZZ</name>
<protein>
    <submittedName>
        <fullName evidence="1">Uncharacterized protein</fullName>
    </submittedName>
</protein>
<proteinExistence type="predicted"/>
<dbReference type="AlphaFoldDB" id="A0A5J4S896"/>
<reference evidence="1" key="1">
    <citation type="submission" date="2019-03" db="EMBL/GenBank/DDBJ databases">
        <title>Single cell metagenomics reveals metabolic interactions within the superorganism composed of flagellate Streblomastix strix and complex community of Bacteroidetes bacteria on its surface.</title>
        <authorList>
            <person name="Treitli S.C."/>
            <person name="Kolisko M."/>
            <person name="Husnik F."/>
            <person name="Keeling P."/>
            <person name="Hampl V."/>
        </authorList>
    </citation>
    <scope>NUCLEOTIDE SEQUENCE</scope>
    <source>
        <strain evidence="1">STM</strain>
    </source>
</reference>
<gene>
    <name evidence="1" type="ORF">EZS27_009886</name>
</gene>
<evidence type="ECO:0000313" key="1">
    <source>
        <dbReference type="EMBL" id="KAA6342359.1"/>
    </source>
</evidence>